<reference evidence="1 2" key="1">
    <citation type="submission" date="2016-10" db="EMBL/GenBank/DDBJ databases">
        <authorList>
            <person name="de Groot N.N."/>
        </authorList>
    </citation>
    <scope>NUCLEOTIDE SEQUENCE [LARGE SCALE GENOMIC DNA]</scope>
    <source>
        <strain evidence="1 2">DSM 17862</strain>
    </source>
</reference>
<organism evidence="1 2">
    <name type="scientific">Paracoccus homiensis</name>
    <dbReference type="NCBI Taxonomy" id="364199"/>
    <lineage>
        <taxon>Bacteria</taxon>
        <taxon>Pseudomonadati</taxon>
        <taxon>Pseudomonadota</taxon>
        <taxon>Alphaproteobacteria</taxon>
        <taxon>Rhodobacterales</taxon>
        <taxon>Paracoccaceae</taxon>
        <taxon>Paracoccus</taxon>
    </lineage>
</organism>
<sequence length="172" mass="18250">MAEALATVTRVDGLGMISIRADLARAGEAIADAAGLALPDMTRITTDGSRWLGWMSPDELLLILPAQDHREAQTALEQALAGEHALVADVSDLRAVFDVIGPHADDVIAKLSPADLAAMPADGLRRSRAAQTAAGFWRVEGGFRVFGFRSTADYLHLILRNAAIPGSQLAPR</sequence>
<dbReference type="RefSeq" id="WP_090734812.1">
    <property type="nucleotide sequence ID" value="NZ_FOHO01000007.1"/>
</dbReference>
<dbReference type="SUPFAM" id="SSF103025">
    <property type="entry name" value="Folate-binding domain"/>
    <property type="match status" value="1"/>
</dbReference>
<dbReference type="InterPro" id="IPR007375">
    <property type="entry name" value="SoxG"/>
</dbReference>
<dbReference type="EMBL" id="FOHO01000007">
    <property type="protein sequence ID" value="SET60464.1"/>
    <property type="molecule type" value="Genomic_DNA"/>
</dbReference>
<dbReference type="Gene3D" id="3.30.1360.120">
    <property type="entry name" value="Probable tRNA modification gtpase trme, domain 1"/>
    <property type="match status" value="1"/>
</dbReference>
<evidence type="ECO:0000313" key="1">
    <source>
        <dbReference type="EMBL" id="SET60464.1"/>
    </source>
</evidence>
<name>A0A1I0FQM0_9RHOB</name>
<dbReference type="Gene3D" id="3.30.70.1520">
    <property type="entry name" value="Heterotetrameric sarcosine oxidase"/>
    <property type="match status" value="1"/>
</dbReference>
<dbReference type="STRING" id="364199.SAMN04489858_1079"/>
<dbReference type="AlphaFoldDB" id="A0A1I0FQM0"/>
<dbReference type="OrthoDB" id="9814782at2"/>
<dbReference type="InterPro" id="IPR027266">
    <property type="entry name" value="TrmE/GcvT-like"/>
</dbReference>
<protein>
    <submittedName>
        <fullName evidence="1">Sarcosine oxidase subunit gamma</fullName>
    </submittedName>
</protein>
<accession>A0A1I0FQM0</accession>
<keyword evidence="2" id="KW-1185">Reference proteome</keyword>
<dbReference type="Proteomes" id="UP000199180">
    <property type="component" value="Unassembled WGS sequence"/>
</dbReference>
<dbReference type="Pfam" id="PF04268">
    <property type="entry name" value="SoxG"/>
    <property type="match status" value="1"/>
</dbReference>
<gene>
    <name evidence="1" type="ORF">SAMN04489858_1079</name>
</gene>
<evidence type="ECO:0000313" key="2">
    <source>
        <dbReference type="Proteomes" id="UP000199180"/>
    </source>
</evidence>
<proteinExistence type="predicted"/>